<feature type="region of interest" description="Disordered" evidence="4">
    <location>
        <begin position="115"/>
        <end position="134"/>
    </location>
</feature>
<gene>
    <name evidence="5" type="ORF">V1478_017695</name>
</gene>
<feature type="compositionally biased region" description="Basic and acidic residues" evidence="4">
    <location>
        <begin position="51"/>
        <end position="64"/>
    </location>
</feature>
<dbReference type="SUPFAM" id="SSF48371">
    <property type="entry name" value="ARM repeat"/>
    <property type="match status" value="1"/>
</dbReference>
<comment type="subcellular location">
    <subcellularLocation>
        <location evidence="1">Nucleus</location>
    </subcellularLocation>
</comment>
<dbReference type="PANTHER" id="PTHR12687">
    <property type="entry name" value="NUCLEOLAR COMPLEX 2 AND RAD4-RELATED"/>
    <property type="match status" value="1"/>
</dbReference>
<dbReference type="InterPro" id="IPR005343">
    <property type="entry name" value="Noc2"/>
</dbReference>
<dbReference type="AlphaFoldDB" id="A0ABD1ZWJ4"/>
<name>A0ABD1ZWJ4_VESSQ</name>
<evidence type="ECO:0000313" key="5">
    <source>
        <dbReference type="EMBL" id="KAL2712740.1"/>
    </source>
</evidence>
<dbReference type="InterPro" id="IPR016024">
    <property type="entry name" value="ARM-type_fold"/>
</dbReference>
<sequence>MKVKKTKKGIKKSNKSVTKRKKSESKVSKDEFFEQDFEDNDSNEDNDNDWQNEKTGNKKVKIVDDIESSDSDMDPEEHKKSLMKLKETDPEFYSYLKENDKNLLDFNLSDIDNDSDNESIADNDNESELHHKPNDKLEIASDESDFEPEDNNSIPSGSRIKVTLQLLKVWQNDIENDKTSKSIKIAVEAFHAALQTVSETQDENSTKFKVEGSAIFNGVIQLCILHLPNAFRRFLKLGTNTHFAAHKCKRFIKVKGSLKSYLTDLITILRNVSSANIQTILLKHLHEMLPYIQSFSSLKRPLLRILLKFWSTGEETVRVVAFLCILRIATSHKESILEILLKSMYVKYVENSKFVSPNTLPGINFMRHSLTEIYLLDSDFAYSHAFLYIRQLAIHLRNAITLKKKENFQAVYNWQYINSLSFWSNLITLSKKQSMLRSLLYPLVQIIIGTIKVIPTQQYYPLRFHCLQMLTNISKETNTFIPILPFLLEILSSYDFNTKHKAVSMKPISLICILRMSKSQLQENGFKDSIIDAIYRLILENAAKDSHLICFPDLYVPCIIQLKTFLKNCHVANYCKKVKQLLEKIEENSKLIESERAKEIFDLKNMTEIENWENRMKIQGTALAKFYNSWIKIHQAQKLKHLTKNDEISEYNLPSLRKLKRKKSNEEDISSEEESDFELRIKGTEEEKAEFIPVKRCNKKSKKKTKVTNKKVPAEDDIPIENTDIVTDINSDDWE</sequence>
<evidence type="ECO:0000256" key="1">
    <source>
        <dbReference type="ARBA" id="ARBA00004123"/>
    </source>
</evidence>
<organism evidence="5 6">
    <name type="scientific">Vespula squamosa</name>
    <name type="common">Southern yellow jacket</name>
    <name type="synonym">Wasp</name>
    <dbReference type="NCBI Taxonomy" id="30214"/>
    <lineage>
        <taxon>Eukaryota</taxon>
        <taxon>Metazoa</taxon>
        <taxon>Ecdysozoa</taxon>
        <taxon>Arthropoda</taxon>
        <taxon>Hexapoda</taxon>
        <taxon>Insecta</taxon>
        <taxon>Pterygota</taxon>
        <taxon>Neoptera</taxon>
        <taxon>Endopterygota</taxon>
        <taxon>Hymenoptera</taxon>
        <taxon>Apocrita</taxon>
        <taxon>Aculeata</taxon>
        <taxon>Vespoidea</taxon>
        <taxon>Vespidae</taxon>
        <taxon>Vespinae</taxon>
        <taxon>Vespula</taxon>
    </lineage>
</organism>
<dbReference type="PANTHER" id="PTHR12687:SF4">
    <property type="entry name" value="NUCLEOLAR COMPLEX PROTEIN 2 HOMOLOG"/>
    <property type="match status" value="1"/>
</dbReference>
<feature type="compositionally biased region" description="Acidic residues" evidence="4">
    <location>
        <begin position="33"/>
        <end position="50"/>
    </location>
</feature>
<feature type="compositionally biased region" description="Basic residues" evidence="4">
    <location>
        <begin position="1"/>
        <end position="23"/>
    </location>
</feature>
<evidence type="ECO:0000256" key="3">
    <source>
        <dbReference type="ARBA" id="ARBA00023242"/>
    </source>
</evidence>
<keyword evidence="3" id="KW-0539">Nucleus</keyword>
<dbReference type="Proteomes" id="UP001607302">
    <property type="component" value="Unassembled WGS sequence"/>
</dbReference>
<reference evidence="5 6" key="1">
    <citation type="journal article" date="2024" name="Ann. Entomol. Soc. Am.">
        <title>Genomic analyses of the southern and eastern yellowjacket wasps (Hymenoptera: Vespidae) reveal evolutionary signatures of social life.</title>
        <authorList>
            <person name="Catto M.A."/>
            <person name="Caine P.B."/>
            <person name="Orr S.E."/>
            <person name="Hunt B.G."/>
            <person name="Goodisman M.A.D."/>
        </authorList>
    </citation>
    <scope>NUCLEOTIDE SEQUENCE [LARGE SCALE GENOMIC DNA]</scope>
    <source>
        <strain evidence="5">233</strain>
        <tissue evidence="5">Head and thorax</tissue>
    </source>
</reference>
<accession>A0ABD1ZWJ4</accession>
<evidence type="ECO:0000313" key="6">
    <source>
        <dbReference type="Proteomes" id="UP001607302"/>
    </source>
</evidence>
<feature type="compositionally biased region" description="Basic and acidic residues" evidence="4">
    <location>
        <begin position="76"/>
        <end position="85"/>
    </location>
</feature>
<comment type="similarity">
    <text evidence="2">Belongs to the NOC2 family.</text>
</comment>
<dbReference type="GO" id="GO:0005634">
    <property type="term" value="C:nucleus"/>
    <property type="evidence" value="ECO:0007669"/>
    <property type="project" value="UniProtKB-SubCell"/>
</dbReference>
<feature type="compositionally biased region" description="Acidic residues" evidence="4">
    <location>
        <begin position="65"/>
        <end position="75"/>
    </location>
</feature>
<dbReference type="EMBL" id="JAUDFV010000165">
    <property type="protein sequence ID" value="KAL2712740.1"/>
    <property type="molecule type" value="Genomic_DNA"/>
</dbReference>
<dbReference type="Pfam" id="PF03715">
    <property type="entry name" value="Noc2"/>
    <property type="match status" value="1"/>
</dbReference>
<feature type="compositionally biased region" description="Acidic residues" evidence="4">
    <location>
        <begin position="115"/>
        <end position="126"/>
    </location>
</feature>
<comment type="caution">
    <text evidence="5">The sequence shown here is derived from an EMBL/GenBank/DDBJ whole genome shotgun (WGS) entry which is preliminary data.</text>
</comment>
<keyword evidence="6" id="KW-1185">Reference proteome</keyword>
<feature type="region of interest" description="Disordered" evidence="4">
    <location>
        <begin position="1"/>
        <end position="85"/>
    </location>
</feature>
<evidence type="ECO:0000256" key="2">
    <source>
        <dbReference type="ARBA" id="ARBA00005907"/>
    </source>
</evidence>
<evidence type="ECO:0000256" key="4">
    <source>
        <dbReference type="SAM" id="MobiDB-lite"/>
    </source>
</evidence>
<proteinExistence type="inferred from homology"/>
<protein>
    <submittedName>
        <fullName evidence="5">Nucleolar complex protein 2 isoform X2</fullName>
    </submittedName>
</protein>